<dbReference type="EMBL" id="MTPU01000019">
    <property type="protein sequence ID" value="OPH10600.1"/>
    <property type="molecule type" value="Genomic_DNA"/>
</dbReference>
<dbReference type="Proteomes" id="UP000190056">
    <property type="component" value="Unassembled WGS sequence"/>
</dbReference>
<evidence type="ECO:0000313" key="2">
    <source>
        <dbReference type="Proteomes" id="UP000190056"/>
    </source>
</evidence>
<dbReference type="RefSeq" id="WP_079290754.1">
    <property type="nucleotide sequence ID" value="NZ_MTPU01000019.1"/>
</dbReference>
<proteinExistence type="predicted"/>
<gene>
    <name evidence="1" type="ORF">CENA302_04635</name>
</gene>
<protein>
    <submittedName>
        <fullName evidence="1">Uncharacterized protein</fullName>
    </submittedName>
</protein>
<sequence>MTSPFSREIYQGHWVRSRVASALQTRCECFANALDIPLPLRSQGKFVNMINERFQLASHDLSILKGN</sequence>
<organism evidence="1 2">
    <name type="scientific">Cylindrospermopsis raciborskii CENA302</name>
    <dbReference type="NCBI Taxonomy" id="1170768"/>
    <lineage>
        <taxon>Bacteria</taxon>
        <taxon>Bacillati</taxon>
        <taxon>Cyanobacteriota</taxon>
        <taxon>Cyanophyceae</taxon>
        <taxon>Nostocales</taxon>
        <taxon>Aphanizomenonaceae</taxon>
        <taxon>Cylindrospermopsis</taxon>
    </lineage>
</organism>
<evidence type="ECO:0000313" key="1">
    <source>
        <dbReference type="EMBL" id="OPH10600.1"/>
    </source>
</evidence>
<reference evidence="1 2" key="1">
    <citation type="submission" date="2017-01" db="EMBL/GenBank/DDBJ databases">
        <authorList>
            <person name="Abreu V.A."/>
            <person name="Popin R.V."/>
            <person name="Rigonato J."/>
            <person name="Andreote A.P."/>
            <person name="Schaker P.C."/>
            <person name="Hoff-Risseti C."/>
            <person name="Alvarenga D.O."/>
            <person name="Varani A.M."/>
            <person name="Fiore M.F."/>
        </authorList>
    </citation>
    <scope>NUCLEOTIDE SEQUENCE [LARGE SCALE GENOMIC DNA]</scope>
    <source>
        <strain evidence="1 2">CENA302</strain>
    </source>
</reference>
<name>A0A9Q5WAJ6_9CYAN</name>
<accession>A0A9Q5WAJ6</accession>
<dbReference type="AlphaFoldDB" id="A0A9Q5WAJ6"/>
<comment type="caution">
    <text evidence="1">The sequence shown here is derived from an EMBL/GenBank/DDBJ whole genome shotgun (WGS) entry which is preliminary data.</text>
</comment>